<dbReference type="SUPFAM" id="SSF89550">
    <property type="entry name" value="PHP domain-like"/>
    <property type="match status" value="1"/>
</dbReference>
<comment type="caution">
    <text evidence="1">The sequence shown here is derived from an EMBL/GenBank/DDBJ whole genome shotgun (WGS) entry which is preliminary data.</text>
</comment>
<dbReference type="PANTHER" id="PTHR42924:SF3">
    <property type="entry name" value="POLYMERASE_HISTIDINOL PHOSPHATASE N-TERMINAL DOMAIN-CONTAINING PROTEIN"/>
    <property type="match status" value="1"/>
</dbReference>
<dbReference type="InterPro" id="IPR016195">
    <property type="entry name" value="Pol/histidinol_Pase-like"/>
</dbReference>
<organism evidence="1 2">
    <name type="scientific">Halomarina halobia</name>
    <dbReference type="NCBI Taxonomy" id="3033386"/>
    <lineage>
        <taxon>Archaea</taxon>
        <taxon>Methanobacteriati</taxon>
        <taxon>Methanobacteriota</taxon>
        <taxon>Stenosarchaea group</taxon>
        <taxon>Halobacteria</taxon>
        <taxon>Halobacteriales</taxon>
        <taxon>Natronomonadaceae</taxon>
        <taxon>Halomarina</taxon>
    </lineage>
</organism>
<name>A0ABD6ACZ2_9EURY</name>
<gene>
    <name evidence="1" type="ORF">ACFQPE_13895</name>
</gene>
<evidence type="ECO:0000313" key="1">
    <source>
        <dbReference type="EMBL" id="MFC7317874.1"/>
    </source>
</evidence>
<keyword evidence="2" id="KW-1185">Reference proteome</keyword>
<protein>
    <submittedName>
        <fullName evidence="1">PHP-associated domain-containing protein</fullName>
    </submittedName>
</protein>
<dbReference type="RefSeq" id="WP_276305727.1">
    <property type="nucleotide sequence ID" value="NZ_CP119992.1"/>
</dbReference>
<reference evidence="1 2" key="1">
    <citation type="journal article" date="2019" name="Int. J. Syst. Evol. Microbiol.">
        <title>The Global Catalogue of Microorganisms (GCM) 10K type strain sequencing project: providing services to taxonomists for standard genome sequencing and annotation.</title>
        <authorList>
            <consortium name="The Broad Institute Genomics Platform"/>
            <consortium name="The Broad Institute Genome Sequencing Center for Infectious Disease"/>
            <person name="Wu L."/>
            <person name="Ma J."/>
        </authorList>
    </citation>
    <scope>NUCLEOTIDE SEQUENCE [LARGE SCALE GENOMIC DNA]</scope>
    <source>
        <strain evidence="1 2">PSR21</strain>
    </source>
</reference>
<dbReference type="AlphaFoldDB" id="A0ABD6ACZ2"/>
<dbReference type="Gene3D" id="3.20.20.140">
    <property type="entry name" value="Metal-dependent hydrolases"/>
    <property type="match status" value="1"/>
</dbReference>
<evidence type="ECO:0000313" key="2">
    <source>
        <dbReference type="Proteomes" id="UP001596547"/>
    </source>
</evidence>
<dbReference type="GeneID" id="79315443"/>
<proteinExistence type="predicted"/>
<dbReference type="Proteomes" id="UP001596547">
    <property type="component" value="Unassembled WGS sequence"/>
</dbReference>
<dbReference type="PANTHER" id="PTHR42924">
    <property type="entry name" value="EXONUCLEASE"/>
    <property type="match status" value="1"/>
</dbReference>
<sequence>MHVKILDARVVERAKARGLDAVVYAPHFTRLPSIEAKARAFSDDDLLVIPAREIFTGSWRDRKHVLAVGLSKPIPDFVTLDGAMREIDRQGAAALAPHPEFLNVSLSRADIERYDVRAVEVYNPKHWEVHNERAREIARLTGLPGFGSSYAHLRGSVGEAWTTFEEPIEGAADLAARLRSGASMRVFRRDGVEHNVRRALEFAHLGYENTWGKVDRVLLSATEPTHPGHVAYEGRFDDVRVY</sequence>
<accession>A0ABD6ACZ2</accession>
<dbReference type="Pfam" id="PF13263">
    <property type="entry name" value="PHP_C"/>
    <property type="match status" value="1"/>
</dbReference>
<dbReference type="InterPro" id="IPR052018">
    <property type="entry name" value="PHP_domain"/>
</dbReference>
<dbReference type="EMBL" id="JBHTBF010000002">
    <property type="protein sequence ID" value="MFC7317874.1"/>
    <property type="molecule type" value="Genomic_DNA"/>
</dbReference>